<gene>
    <name evidence="3" type="ORF">EIN_440250</name>
</gene>
<feature type="compositionally biased region" description="Basic residues" evidence="2">
    <location>
        <begin position="340"/>
        <end position="350"/>
    </location>
</feature>
<dbReference type="PANTHER" id="PTHR45661:SF3">
    <property type="entry name" value="IG-LIKE DOMAIN-CONTAINING PROTEIN"/>
    <property type="match status" value="1"/>
</dbReference>
<dbReference type="KEGG" id="eiv:EIN_440250"/>
<feature type="compositionally biased region" description="Basic and acidic residues" evidence="2">
    <location>
        <begin position="351"/>
        <end position="363"/>
    </location>
</feature>
<feature type="coiled-coil region" evidence="1">
    <location>
        <begin position="418"/>
        <end position="460"/>
    </location>
</feature>
<evidence type="ECO:0000313" key="4">
    <source>
        <dbReference type="Proteomes" id="UP000014680"/>
    </source>
</evidence>
<keyword evidence="4" id="KW-1185">Reference proteome</keyword>
<dbReference type="OrthoDB" id="676979at2759"/>
<organism evidence="3 4">
    <name type="scientific">Entamoeba invadens IP1</name>
    <dbReference type="NCBI Taxonomy" id="370355"/>
    <lineage>
        <taxon>Eukaryota</taxon>
        <taxon>Amoebozoa</taxon>
        <taxon>Evosea</taxon>
        <taxon>Archamoebae</taxon>
        <taxon>Mastigamoebida</taxon>
        <taxon>Entamoebidae</taxon>
        <taxon>Entamoeba</taxon>
    </lineage>
</organism>
<feature type="compositionally biased region" description="Basic and acidic residues" evidence="2">
    <location>
        <begin position="372"/>
        <end position="384"/>
    </location>
</feature>
<dbReference type="PANTHER" id="PTHR45661">
    <property type="entry name" value="SURFACE ANTIGEN"/>
    <property type="match status" value="1"/>
</dbReference>
<protein>
    <recommendedName>
        <fullName evidence="5">Leucine rich repeat containing protein BspA family protein</fullName>
    </recommendedName>
</protein>
<dbReference type="SUPFAM" id="SSF52058">
    <property type="entry name" value="L domain-like"/>
    <property type="match status" value="1"/>
</dbReference>
<dbReference type="RefSeq" id="XP_004183237.1">
    <property type="nucleotide sequence ID" value="XM_004183189.1"/>
</dbReference>
<dbReference type="EMBL" id="KB207216">
    <property type="protein sequence ID" value="ELP83891.1"/>
    <property type="molecule type" value="Genomic_DNA"/>
</dbReference>
<dbReference type="VEuPathDB" id="AmoebaDB:EIN_440250"/>
<dbReference type="GeneID" id="14882866"/>
<dbReference type="InterPro" id="IPR053139">
    <property type="entry name" value="Surface_bspA-like"/>
</dbReference>
<proteinExistence type="predicted"/>
<dbReference type="InterPro" id="IPR032675">
    <property type="entry name" value="LRR_dom_sf"/>
</dbReference>
<dbReference type="Gene3D" id="3.80.10.10">
    <property type="entry name" value="Ribonuclease Inhibitor"/>
    <property type="match status" value="1"/>
</dbReference>
<sequence>MSLLTSENIRRVSRYFLTTQDYITLEMVCKKFRGNTLHFTTNPIDLDDHNYLLFTNIEYIRGFSSSINFIKKNCFKGNDKLKEVYLSNSIVNILDNSFRDCANLHKIVFSTNLTSLGGFSFANTKSLESVVLPDSLIEIEGNCFRDCTNLTSVRLSTTLTQLGPRVFRGCTRLNKIDLPTSLLKIGNECFMNCESLEYVILPKTIMTIPYKCFSMCVRLQFLYIPKGITTIGENAFERCEKVKVVFVEAENVEIMQKAFLMCDVVNFFFEEHNANTAEKFKEIGRPLCFNNTEKMFEVKDLLEHAKRISEGIEKVEIFENSSIWSKLKNDKSENFEEKIVKKRRGRKRKADTKTDVEKIKEGESSPSYENSTETKSEKSRKSKIDKVENVKKLSAISLNETTPETVDKLPGFSNLESLASKNEKIEKVELTNEKAEDSGIKKKRKRRTKKEMEMARLQTQQECGENHKILIQQRKSTLKSKINKSEECDEDKTSSVNIEFRDDKIEKVDLSKSKIEKVENFKKRHQTKSTKTSHVIKVDETPINQSKIPKKSLEKMRKTRLKENTTKNTTEKVEYFPLPHENLNPKYVTQHVDPPELSRQKKMNKLLDEMLQNVQRIQQTQFPLNWCQKSGCLGAEVQPNCLEAPSRGVDMAVDTTVDYQQQYRQAQFQYRLQQQIESFKTMFAKKTTTEEQTKQIVMVAQNTQNLSAIDALDESNRLNVVNSENGVNAIKEASDLKCNFPPNSAEKAFSYELKNVDVRGIDASKQLLQMQCQENGQVNIQNTLPSFNSWQMK</sequence>
<evidence type="ECO:0000256" key="2">
    <source>
        <dbReference type="SAM" id="MobiDB-lite"/>
    </source>
</evidence>
<evidence type="ECO:0000313" key="3">
    <source>
        <dbReference type="EMBL" id="ELP83891.1"/>
    </source>
</evidence>
<reference evidence="3 4" key="1">
    <citation type="submission" date="2012-10" db="EMBL/GenBank/DDBJ databases">
        <authorList>
            <person name="Zafar N."/>
            <person name="Inman J."/>
            <person name="Hall N."/>
            <person name="Lorenzi H."/>
            <person name="Caler E."/>
        </authorList>
    </citation>
    <scope>NUCLEOTIDE SEQUENCE [LARGE SCALE GENOMIC DNA]</scope>
    <source>
        <strain evidence="3 4">IP1</strain>
    </source>
</reference>
<keyword evidence="1" id="KW-0175">Coiled coil</keyword>
<dbReference type="InterPro" id="IPR026906">
    <property type="entry name" value="LRR_5"/>
</dbReference>
<evidence type="ECO:0008006" key="5">
    <source>
        <dbReference type="Google" id="ProtNLM"/>
    </source>
</evidence>
<name>A0A0A1TUW3_ENTIV</name>
<dbReference type="Proteomes" id="UP000014680">
    <property type="component" value="Unassembled WGS sequence"/>
</dbReference>
<evidence type="ECO:0000256" key="1">
    <source>
        <dbReference type="SAM" id="Coils"/>
    </source>
</evidence>
<feature type="region of interest" description="Disordered" evidence="2">
    <location>
        <begin position="340"/>
        <end position="384"/>
    </location>
</feature>
<dbReference type="Pfam" id="PF13306">
    <property type="entry name" value="LRR_5"/>
    <property type="match status" value="1"/>
</dbReference>
<accession>A0A0A1TUW3</accession>
<dbReference type="AlphaFoldDB" id="A0A0A1TUW3"/>